<dbReference type="SUPFAM" id="SSF48371">
    <property type="entry name" value="ARM repeat"/>
    <property type="match status" value="1"/>
</dbReference>
<organism evidence="11 12">
    <name type="scientific">Phyllotreta striolata</name>
    <name type="common">Striped flea beetle</name>
    <name type="synonym">Crioceris striolata</name>
    <dbReference type="NCBI Taxonomy" id="444603"/>
    <lineage>
        <taxon>Eukaryota</taxon>
        <taxon>Metazoa</taxon>
        <taxon>Ecdysozoa</taxon>
        <taxon>Arthropoda</taxon>
        <taxon>Hexapoda</taxon>
        <taxon>Insecta</taxon>
        <taxon>Pterygota</taxon>
        <taxon>Neoptera</taxon>
        <taxon>Endopterygota</taxon>
        <taxon>Coleoptera</taxon>
        <taxon>Polyphaga</taxon>
        <taxon>Cucujiformia</taxon>
        <taxon>Chrysomeloidea</taxon>
        <taxon>Chrysomelidae</taxon>
        <taxon>Galerucinae</taxon>
        <taxon>Alticini</taxon>
        <taxon>Phyllotreta</taxon>
    </lineage>
</organism>
<comment type="subcellular location">
    <subcellularLocation>
        <location evidence="1">Endoplasmic reticulum lumen</location>
    </subcellularLocation>
</comment>
<dbReference type="Gene3D" id="1.25.10.10">
    <property type="entry name" value="Leucine-rich Repeat Variant"/>
    <property type="match status" value="1"/>
</dbReference>
<dbReference type="GO" id="GO:0000774">
    <property type="term" value="F:adenyl-nucleotide exchange factor activity"/>
    <property type="evidence" value="ECO:0007669"/>
    <property type="project" value="TreeGrafter"/>
</dbReference>
<evidence type="ECO:0000256" key="8">
    <source>
        <dbReference type="ARBA" id="ARBA00023010"/>
    </source>
</evidence>
<dbReference type="InterPro" id="IPR016024">
    <property type="entry name" value="ARM-type_fold"/>
</dbReference>
<evidence type="ECO:0000256" key="5">
    <source>
        <dbReference type="ARBA" id="ARBA00022729"/>
    </source>
</evidence>
<protein>
    <recommendedName>
        <fullName evidence="3">Nucleotide exchange factor SIL1</fullName>
    </recommendedName>
</protein>
<evidence type="ECO:0000256" key="6">
    <source>
        <dbReference type="ARBA" id="ARBA00022824"/>
    </source>
</evidence>
<gene>
    <name evidence="11" type="ORF">PHYEVI_LOCUS579</name>
</gene>
<dbReference type="InterPro" id="IPR011989">
    <property type="entry name" value="ARM-like"/>
</dbReference>
<reference evidence="11" key="1">
    <citation type="submission" date="2022-01" db="EMBL/GenBank/DDBJ databases">
        <authorList>
            <person name="King R."/>
        </authorList>
    </citation>
    <scope>NUCLEOTIDE SEQUENCE</scope>
</reference>
<proteinExistence type="inferred from homology"/>
<evidence type="ECO:0000256" key="2">
    <source>
        <dbReference type="ARBA" id="ARBA00010588"/>
    </source>
</evidence>
<comment type="similarity">
    <text evidence="2">Belongs to the SIL1 family.</text>
</comment>
<dbReference type="AlphaFoldDB" id="A0A9N9TF17"/>
<dbReference type="GO" id="GO:0015031">
    <property type="term" value="P:protein transport"/>
    <property type="evidence" value="ECO:0007669"/>
    <property type="project" value="UniProtKB-KW"/>
</dbReference>
<keyword evidence="6" id="KW-0256">Endoplasmic reticulum</keyword>
<dbReference type="EMBL" id="OU900094">
    <property type="protein sequence ID" value="CAG9854114.1"/>
    <property type="molecule type" value="Genomic_DNA"/>
</dbReference>
<keyword evidence="5 10" id="KW-0732">Signal</keyword>
<dbReference type="OrthoDB" id="448649at2759"/>
<dbReference type="GO" id="GO:0005788">
    <property type="term" value="C:endoplasmic reticulum lumen"/>
    <property type="evidence" value="ECO:0007669"/>
    <property type="project" value="UniProtKB-SubCell"/>
</dbReference>
<evidence type="ECO:0000256" key="7">
    <source>
        <dbReference type="ARBA" id="ARBA00022927"/>
    </source>
</evidence>
<keyword evidence="8" id="KW-0811">Translocation</keyword>
<dbReference type="InterPro" id="IPR050693">
    <property type="entry name" value="Hsp70_NEF-Inhibitors"/>
</dbReference>
<evidence type="ECO:0000256" key="10">
    <source>
        <dbReference type="SAM" id="SignalP"/>
    </source>
</evidence>
<dbReference type="Proteomes" id="UP001153712">
    <property type="component" value="Chromosome 1"/>
</dbReference>
<keyword evidence="12" id="KW-1185">Reference proteome</keyword>
<evidence type="ECO:0000256" key="1">
    <source>
        <dbReference type="ARBA" id="ARBA00004319"/>
    </source>
</evidence>
<sequence length="418" mass="48096">MPHIISKALLFIVIFSFTYIQTSCDDQEDEEFVPTNEWQSIKTGQKVPQGLHYRINLQTGTKEAKLLDNEKVNDRKDLLATNVEVEEHKDFDVKEIKEALKNLKSDESKSEDGGKTKFRSYEELKEDLGGVNLTSKTDAEIISDLLEEHKNQIKNPKVDENIIISILEDLNYLAHQFDNALEFVRLNGFRDVIYKSLNSSSNPIQEIALRLLGSLVQNNARVQIHALETSSLHVLLRFLSPDEPVNLQSNAVFALGCFLRRFPLAQQRFVENGGIFVMLRLFEKSTLKIQVKIITLLNDLFVEKRDSAEKSNKIVKSQYESVNLENQFIDQNWCLHLDRALTIVVNANLDDHDSIEKILVAMKLLSNKCKHYDREVLSTLRNRYENLAQLESKGDNFYRDISLICIHILDEKSTKTEL</sequence>
<evidence type="ECO:0000313" key="12">
    <source>
        <dbReference type="Proteomes" id="UP001153712"/>
    </source>
</evidence>
<dbReference type="PANTHER" id="PTHR19316:SF35">
    <property type="entry name" value="NUCLEOTIDE EXCHANGE FACTOR SIL1"/>
    <property type="match status" value="1"/>
</dbReference>
<keyword evidence="9" id="KW-0325">Glycoprotein</keyword>
<keyword evidence="7" id="KW-0653">Protein transport</keyword>
<evidence type="ECO:0000256" key="4">
    <source>
        <dbReference type="ARBA" id="ARBA00022448"/>
    </source>
</evidence>
<evidence type="ECO:0000256" key="9">
    <source>
        <dbReference type="ARBA" id="ARBA00023180"/>
    </source>
</evidence>
<keyword evidence="4" id="KW-0813">Transport</keyword>
<dbReference type="PANTHER" id="PTHR19316">
    <property type="entry name" value="PROTEIN FOLDING REGULATOR"/>
    <property type="match status" value="1"/>
</dbReference>
<accession>A0A9N9TF17</accession>
<evidence type="ECO:0000256" key="3">
    <source>
        <dbReference type="ARBA" id="ARBA00015352"/>
    </source>
</evidence>
<evidence type="ECO:0000313" key="11">
    <source>
        <dbReference type="EMBL" id="CAG9854114.1"/>
    </source>
</evidence>
<name>A0A9N9TF17_PHYSR</name>
<feature type="chain" id="PRO_5040464344" description="Nucleotide exchange factor SIL1" evidence="10">
    <location>
        <begin position="25"/>
        <end position="418"/>
    </location>
</feature>
<feature type="signal peptide" evidence="10">
    <location>
        <begin position="1"/>
        <end position="24"/>
    </location>
</feature>